<evidence type="ECO:0000256" key="8">
    <source>
        <dbReference type="ARBA" id="ARBA00023125"/>
    </source>
</evidence>
<organism evidence="14 15">
    <name type="scientific">Candidatus Roizmanbacteria bacterium RIFCSPLOWO2_01_FULL_35_13</name>
    <dbReference type="NCBI Taxonomy" id="1802055"/>
    <lineage>
        <taxon>Bacteria</taxon>
        <taxon>Candidatus Roizmaniibacteriota</taxon>
    </lineage>
</organism>
<keyword evidence="3" id="KW-0479">Metal-binding</keyword>
<dbReference type="Pfam" id="PF01396">
    <property type="entry name" value="Zn_ribbon_Top1"/>
    <property type="match status" value="2"/>
</dbReference>
<dbReference type="Gene3D" id="3.40.50.140">
    <property type="match status" value="1"/>
</dbReference>
<dbReference type="PANTHER" id="PTHR42785:SF1">
    <property type="entry name" value="DNA TOPOISOMERASE"/>
    <property type="match status" value="1"/>
</dbReference>
<dbReference type="InterPro" id="IPR013497">
    <property type="entry name" value="Topo_IA_cen"/>
</dbReference>
<dbReference type="Proteomes" id="UP000179270">
    <property type="component" value="Unassembled WGS sequence"/>
</dbReference>
<feature type="region of interest" description="Disordered" evidence="11">
    <location>
        <begin position="229"/>
        <end position="249"/>
    </location>
</feature>
<evidence type="ECO:0000256" key="4">
    <source>
        <dbReference type="ARBA" id="ARBA00022771"/>
    </source>
</evidence>
<evidence type="ECO:0000256" key="6">
    <source>
        <dbReference type="ARBA" id="ARBA00022842"/>
    </source>
</evidence>
<dbReference type="Pfam" id="PF01751">
    <property type="entry name" value="Toprim"/>
    <property type="match status" value="1"/>
</dbReference>
<dbReference type="PRINTS" id="PR00417">
    <property type="entry name" value="PRTPISMRASEI"/>
</dbReference>
<evidence type="ECO:0000256" key="1">
    <source>
        <dbReference type="ARBA" id="ARBA00000213"/>
    </source>
</evidence>
<dbReference type="InterPro" id="IPR023406">
    <property type="entry name" value="Topo_IA_AS"/>
</dbReference>
<comment type="caution">
    <text evidence="10">Lacks conserved residue(s) required for the propagation of feature annotation.</text>
</comment>
<feature type="region of interest" description="Interaction with DNA" evidence="10">
    <location>
        <begin position="177"/>
        <end position="182"/>
    </location>
</feature>
<evidence type="ECO:0000256" key="11">
    <source>
        <dbReference type="SAM" id="MobiDB-lite"/>
    </source>
</evidence>
<feature type="site" description="Interaction with DNA" evidence="10">
    <location>
        <position position="168"/>
    </location>
</feature>
<dbReference type="InterPro" id="IPR013498">
    <property type="entry name" value="Topo_IA_Znf"/>
</dbReference>
<dbReference type="CDD" id="cd00186">
    <property type="entry name" value="TOP1Ac"/>
    <property type="match status" value="1"/>
</dbReference>
<dbReference type="InterPro" id="IPR003602">
    <property type="entry name" value="Topo_IA_DNA-bd_dom"/>
</dbReference>
<comment type="caution">
    <text evidence="14">The sequence shown here is derived from an EMBL/GenBank/DDBJ whole genome shotgun (WGS) entry which is preliminary data.</text>
</comment>
<evidence type="ECO:0000256" key="5">
    <source>
        <dbReference type="ARBA" id="ARBA00022833"/>
    </source>
</evidence>
<feature type="site" description="Interaction with DNA" evidence="10">
    <location>
        <position position="156"/>
    </location>
</feature>
<dbReference type="AlphaFoldDB" id="A0A1F7IHH3"/>
<evidence type="ECO:0000256" key="10">
    <source>
        <dbReference type="HAMAP-Rule" id="MF_00952"/>
    </source>
</evidence>
<dbReference type="GO" id="GO:0003677">
    <property type="term" value="F:DNA binding"/>
    <property type="evidence" value="ECO:0007669"/>
    <property type="project" value="UniProtKB-KW"/>
</dbReference>
<dbReference type="Gene3D" id="2.70.20.10">
    <property type="entry name" value="Topoisomerase I, domain 3"/>
    <property type="match status" value="1"/>
</dbReference>
<evidence type="ECO:0000256" key="9">
    <source>
        <dbReference type="ARBA" id="ARBA00023235"/>
    </source>
</evidence>
<dbReference type="Gene3D" id="1.10.290.10">
    <property type="entry name" value="Topoisomerase I, domain 4"/>
    <property type="match status" value="1"/>
</dbReference>
<evidence type="ECO:0000256" key="7">
    <source>
        <dbReference type="ARBA" id="ARBA00023029"/>
    </source>
</evidence>
<dbReference type="GO" id="GO:0003917">
    <property type="term" value="F:DNA topoisomerase type I (single strand cut, ATP-independent) activity"/>
    <property type="evidence" value="ECO:0007669"/>
    <property type="project" value="UniProtKB-UniRule"/>
</dbReference>
<dbReference type="InterPro" id="IPR013826">
    <property type="entry name" value="Topo_IA_cen_sub3"/>
</dbReference>
<feature type="site" description="Interaction with DNA" evidence="10">
    <location>
        <position position="35"/>
    </location>
</feature>
<dbReference type="Gene3D" id="3.30.65.10">
    <property type="entry name" value="Bacterial Topoisomerase I, domain 1"/>
    <property type="match status" value="2"/>
</dbReference>
<dbReference type="SMART" id="SM00436">
    <property type="entry name" value="TOP1Bc"/>
    <property type="match status" value="1"/>
</dbReference>
<keyword evidence="5" id="KW-0862">Zinc</keyword>
<dbReference type="PROSITE" id="PS00396">
    <property type="entry name" value="TOPO_IA_1"/>
    <property type="match status" value="1"/>
</dbReference>
<evidence type="ECO:0000259" key="12">
    <source>
        <dbReference type="PROSITE" id="PS50880"/>
    </source>
</evidence>
<gene>
    <name evidence="10" type="primary">topA</name>
    <name evidence="14" type="ORF">A3A74_01185</name>
</gene>
<dbReference type="HAMAP" id="MF_00952">
    <property type="entry name" value="Topoisom_1_prok"/>
    <property type="match status" value="1"/>
</dbReference>
<protein>
    <recommendedName>
        <fullName evidence="10">DNA topoisomerase 1</fullName>
        <ecNumber evidence="10">5.6.2.1</ecNumber>
    </recommendedName>
    <alternativeName>
        <fullName evidence="10">DNA topoisomerase I</fullName>
    </alternativeName>
</protein>
<dbReference type="NCBIfam" id="TIGR01051">
    <property type="entry name" value="topA_bact"/>
    <property type="match status" value="1"/>
</dbReference>
<dbReference type="GO" id="GO:0005694">
    <property type="term" value="C:chromosome"/>
    <property type="evidence" value="ECO:0007669"/>
    <property type="project" value="InterPro"/>
</dbReference>
<comment type="catalytic activity">
    <reaction evidence="1 10">
        <text>ATP-independent breakage of single-stranded DNA, followed by passage and rejoining.</text>
        <dbReference type="EC" id="5.6.2.1"/>
    </reaction>
</comment>
<dbReference type="InterPro" id="IPR003601">
    <property type="entry name" value="Topo_IA_2"/>
</dbReference>
<feature type="domain" description="Topo IA-type catalytic" evidence="13">
    <location>
        <begin position="142"/>
        <end position="611"/>
    </location>
</feature>
<keyword evidence="4" id="KW-0863">Zinc-finger</keyword>
<comment type="similarity">
    <text evidence="2 10">Belongs to the type IA topoisomerase family.</text>
</comment>
<feature type="site" description="Interaction with DNA" evidence="10">
    <location>
        <position position="161"/>
    </location>
</feature>
<evidence type="ECO:0000313" key="14">
    <source>
        <dbReference type="EMBL" id="OGK42807.1"/>
    </source>
</evidence>
<dbReference type="PANTHER" id="PTHR42785">
    <property type="entry name" value="DNA TOPOISOMERASE, TYPE IA, CORE"/>
    <property type="match status" value="1"/>
</dbReference>
<keyword evidence="9 10" id="KW-0413">Isomerase</keyword>
<dbReference type="InterPro" id="IPR028612">
    <property type="entry name" value="Topoisom_1_IA"/>
</dbReference>
<dbReference type="SMART" id="SM00493">
    <property type="entry name" value="TOPRIM"/>
    <property type="match status" value="1"/>
</dbReference>
<dbReference type="SMART" id="SM00437">
    <property type="entry name" value="TOP1Ac"/>
    <property type="match status" value="1"/>
</dbReference>
<name>A0A1F7IHH3_9BACT</name>
<dbReference type="SUPFAM" id="SSF56712">
    <property type="entry name" value="Prokaryotic type I DNA topoisomerase"/>
    <property type="match status" value="1"/>
</dbReference>
<dbReference type="EMBL" id="MGAF01000004">
    <property type="protein sequence ID" value="OGK42807.1"/>
    <property type="molecule type" value="Genomic_DNA"/>
</dbReference>
<dbReference type="InterPro" id="IPR006171">
    <property type="entry name" value="TOPRIM_dom"/>
</dbReference>
<accession>A0A1F7IHH3</accession>
<dbReference type="InterPro" id="IPR013825">
    <property type="entry name" value="Topo_IA_cen_sub2"/>
</dbReference>
<evidence type="ECO:0000259" key="13">
    <source>
        <dbReference type="PROSITE" id="PS52039"/>
    </source>
</evidence>
<dbReference type="PROSITE" id="PS52039">
    <property type="entry name" value="TOPO_IA_2"/>
    <property type="match status" value="1"/>
</dbReference>
<comment type="function">
    <text evidence="10">Releases the supercoiling and torsional tension of DNA, which is introduced during the DNA replication and transcription, by transiently cleaving and rejoining one strand of the DNA duplex. Introduces a single-strand break via transesterification at a target site in duplex DNA. The scissile phosphodiester is attacked by the catalytic tyrosine of the enzyme, resulting in the formation of a DNA-(5'-phosphotyrosyl)-enzyme intermediate and the expulsion of a 3'-OH DNA strand. The free DNA strand then undergoes passage around the unbroken strand, thus removing DNA supercoils. Finally, in the religation step, the DNA 3'-OH attacks the covalent intermediate to expel the active-site tyrosine and restore the DNA phosphodiester backbone.</text>
</comment>
<dbReference type="Gene3D" id="1.10.460.10">
    <property type="entry name" value="Topoisomerase I, domain 2"/>
    <property type="match status" value="1"/>
</dbReference>
<dbReference type="GO" id="GO:0006265">
    <property type="term" value="P:DNA topological change"/>
    <property type="evidence" value="ECO:0007669"/>
    <property type="project" value="UniProtKB-UniRule"/>
</dbReference>
<dbReference type="Pfam" id="PF01131">
    <property type="entry name" value="Topoisom_bac"/>
    <property type="match status" value="1"/>
</dbReference>
<feature type="site" description="Interaction with DNA" evidence="10">
    <location>
        <position position="153"/>
    </location>
</feature>
<dbReference type="InterPro" id="IPR005733">
    <property type="entry name" value="TopoI_bac-type"/>
</dbReference>
<feature type="active site" description="O-(5'-phospho-DNA)-tyrosine intermediate" evidence="10">
    <location>
        <position position="351"/>
    </location>
</feature>
<keyword evidence="6" id="KW-0460">Magnesium</keyword>
<evidence type="ECO:0000313" key="15">
    <source>
        <dbReference type="Proteomes" id="UP000179270"/>
    </source>
</evidence>
<dbReference type="InterPro" id="IPR023405">
    <property type="entry name" value="Topo_IA_core_domain"/>
</dbReference>
<dbReference type="InterPro" id="IPR000380">
    <property type="entry name" value="Topo_IA"/>
</dbReference>
<feature type="site" description="Interaction with DNA" evidence="10">
    <location>
        <position position="152"/>
    </location>
</feature>
<keyword evidence="7 10" id="KW-0799">Topoisomerase</keyword>
<evidence type="ECO:0000256" key="3">
    <source>
        <dbReference type="ARBA" id="ARBA00022723"/>
    </source>
</evidence>
<dbReference type="InterPro" id="IPR013824">
    <property type="entry name" value="Topo_IA_cen_sub1"/>
</dbReference>
<proteinExistence type="inferred from homology"/>
<feature type="domain" description="Toprim" evidence="12">
    <location>
        <begin position="1"/>
        <end position="118"/>
    </location>
</feature>
<comment type="subunit">
    <text evidence="10">Monomer.</text>
</comment>
<keyword evidence="8 10" id="KW-0238">DNA-binding</keyword>
<dbReference type="EC" id="5.6.2.1" evidence="10"/>
<dbReference type="GO" id="GO:0008270">
    <property type="term" value="F:zinc ion binding"/>
    <property type="evidence" value="ECO:0007669"/>
    <property type="project" value="UniProtKB-KW"/>
</dbReference>
<dbReference type="STRING" id="1802055.A3A74_01185"/>
<sequence>MPLIIVESPTKARTFNRILKIAKKDDYYVFATMGHVRDLPGNEMAIDFKNHFKPSYQIIEKKKKVVGDLKELGKKYKEIILATDPDREGEAIGYHAAYILGLIKEKWPTFSLKNELGLKRIVFHEITPRALNEALEKPEHLRLSLVAAQQARRILDRMVGYELSPLLWKKMGKNWLSAGRVQSVALRIIVEREKEIRKFKIEDYFQIIGHFLDSVSDSLPSVLEPEETGKILRAEGSPSSSTPKKKEPIRAKLVSKDNIPYEQKFILKLFAGDYQYTKTTITSEEVESLKKDLQSDTYEVSNLKEDIVSRFPPPPHTTSLLSQDAFYRYGYSSKLTMRLAQDLYERGMITYHRTDSFNLSTQFVFKAKDYIAKEFGKKYALEKPRGYRTKSKMAQEAHEAIRPTKLDPKAAEKSGDKRITINHKRLYSLIFNRAVATQMKEASIKNFTISLMGKKSYVFQSELQQIMFDGFLKLLNPNFVEKNNELPDLKKGDRLKLKEIETSENKTKPPPRYNEASLIKILEEKGIGRPSTYAPIITLIQIKNYVEKDFRHFLPTKLGEAISDYLSSSFADLFSLDFTAQMEGDLDNVAEDKLDFIKLLEEFYDPFQKELKLRKADKSVIDVEEEIKEKCPKCGSALIVRFSRFGKFIACSAYPKCKFTKPFLYFVAGKICPKDGGKIVVRFTKSRKKFYGCENYPKCDYSAWKWSDIKNLNNSNVIPAKAGIQKKTL</sequence>
<dbReference type="PROSITE" id="PS50880">
    <property type="entry name" value="TOPRIM"/>
    <property type="match status" value="1"/>
</dbReference>
<evidence type="ECO:0000256" key="2">
    <source>
        <dbReference type="ARBA" id="ARBA00009446"/>
    </source>
</evidence>
<reference evidence="14 15" key="1">
    <citation type="journal article" date="2016" name="Nat. Commun.">
        <title>Thousands of microbial genomes shed light on interconnected biogeochemical processes in an aquifer system.</title>
        <authorList>
            <person name="Anantharaman K."/>
            <person name="Brown C.T."/>
            <person name="Hug L.A."/>
            <person name="Sharon I."/>
            <person name="Castelle C.J."/>
            <person name="Probst A.J."/>
            <person name="Thomas B.C."/>
            <person name="Singh A."/>
            <person name="Wilkins M.J."/>
            <person name="Karaoz U."/>
            <person name="Brodie E.L."/>
            <person name="Williams K.H."/>
            <person name="Hubbard S.S."/>
            <person name="Banfield J.F."/>
        </authorList>
    </citation>
    <scope>NUCLEOTIDE SEQUENCE [LARGE SCALE GENOMIC DNA]</scope>
</reference>
<feature type="site" description="Interaction with DNA" evidence="10">
    <location>
        <position position="353"/>
    </location>
</feature>